<evidence type="ECO:0000256" key="8">
    <source>
        <dbReference type="RuleBase" id="RU004915"/>
    </source>
</evidence>
<feature type="region of interest" description="Disordered" evidence="9">
    <location>
        <begin position="1"/>
        <end position="24"/>
    </location>
</feature>
<keyword evidence="5 8" id="KW-0378">Hydrolase</keyword>
<dbReference type="EMBL" id="JAVIJP010000007">
    <property type="protein sequence ID" value="KAL3651154.1"/>
    <property type="molecule type" value="Genomic_DNA"/>
</dbReference>
<evidence type="ECO:0000313" key="11">
    <source>
        <dbReference type="EMBL" id="KAL3651150.1"/>
    </source>
</evidence>
<dbReference type="EMBL" id="JAVIJP010000007">
    <property type="protein sequence ID" value="KAL3651158.1"/>
    <property type="molecule type" value="Genomic_DNA"/>
</dbReference>
<comment type="catalytic activity">
    <reaction evidence="1 8">
        <text>Endohydrolysis of the N-glycosidic bond at one specific adenosine on the 28S rRNA.</text>
        <dbReference type="EC" id="3.2.2.22"/>
    </reaction>
</comment>
<dbReference type="EC" id="3.2.2.22" evidence="3 8"/>
<reference evidence="12 15" key="1">
    <citation type="journal article" date="2024" name="IScience">
        <title>Strigolactones Initiate the Formation of Haustorium-like Structures in Castilleja.</title>
        <authorList>
            <person name="Buerger M."/>
            <person name="Peterson D."/>
            <person name="Chory J."/>
        </authorList>
    </citation>
    <scope>NUCLEOTIDE SEQUENCE</scope>
    <source>
        <strain evidence="12">Tecolote</strain>
        <tissue evidence="12">Flower</tissue>
    </source>
</reference>
<dbReference type="GO" id="GO:0090729">
    <property type="term" value="F:toxin activity"/>
    <property type="evidence" value="ECO:0007669"/>
    <property type="project" value="UniProtKB-KW"/>
</dbReference>
<evidence type="ECO:0000313" key="12">
    <source>
        <dbReference type="EMBL" id="KAL3651154.1"/>
    </source>
</evidence>
<organism evidence="12 15">
    <name type="scientific">Castilleja foliolosa</name>
    <dbReference type="NCBI Taxonomy" id="1961234"/>
    <lineage>
        <taxon>Eukaryota</taxon>
        <taxon>Viridiplantae</taxon>
        <taxon>Streptophyta</taxon>
        <taxon>Embryophyta</taxon>
        <taxon>Tracheophyta</taxon>
        <taxon>Spermatophyta</taxon>
        <taxon>Magnoliopsida</taxon>
        <taxon>eudicotyledons</taxon>
        <taxon>Gunneridae</taxon>
        <taxon>Pentapetalae</taxon>
        <taxon>asterids</taxon>
        <taxon>lamiids</taxon>
        <taxon>Lamiales</taxon>
        <taxon>Orobanchaceae</taxon>
        <taxon>Pedicularideae</taxon>
        <taxon>Castillejinae</taxon>
        <taxon>Castilleja</taxon>
    </lineage>
</organism>
<keyword evidence="4 8" id="KW-0800">Toxin</keyword>
<evidence type="ECO:0000256" key="6">
    <source>
        <dbReference type="ARBA" id="ARBA00022821"/>
    </source>
</evidence>
<reference evidence="12" key="2">
    <citation type="submission" date="2024-11" db="EMBL/GenBank/DDBJ databases">
        <authorList>
            <person name="Burger M."/>
            <person name="Chory J."/>
        </authorList>
    </citation>
    <scope>NUCLEOTIDE SEQUENCE</scope>
    <source>
        <strain evidence="12">Tecolote</strain>
        <tissue evidence="12">Flower</tissue>
    </source>
</reference>
<evidence type="ECO:0000313" key="15">
    <source>
        <dbReference type="Proteomes" id="UP001632038"/>
    </source>
</evidence>
<gene>
    <name evidence="10" type="ORF">CASFOL_007549</name>
    <name evidence="11" type="ORF">CASFOL_007553</name>
    <name evidence="12" type="ORF">CASFOL_007557</name>
    <name evidence="13" type="ORF">CASFOL_007561</name>
    <name evidence="14" type="ORF">CASFOL_007565</name>
</gene>
<dbReference type="AlphaFoldDB" id="A0ABD3EDQ9"/>
<evidence type="ECO:0000256" key="2">
    <source>
        <dbReference type="ARBA" id="ARBA00008544"/>
    </source>
</evidence>
<dbReference type="GO" id="GO:0017148">
    <property type="term" value="P:negative regulation of translation"/>
    <property type="evidence" value="ECO:0007669"/>
    <property type="project" value="UniProtKB-KW"/>
</dbReference>
<protein>
    <recommendedName>
        <fullName evidence="3 8">rRNA N-glycosylase</fullName>
        <ecNumber evidence="3 8">3.2.2.22</ecNumber>
    </recommendedName>
</protein>
<dbReference type="EMBL" id="JAVIJP010000007">
    <property type="protein sequence ID" value="KAL3651150.1"/>
    <property type="molecule type" value="Genomic_DNA"/>
</dbReference>
<evidence type="ECO:0000313" key="14">
    <source>
        <dbReference type="EMBL" id="KAL3651162.1"/>
    </source>
</evidence>
<evidence type="ECO:0000256" key="5">
    <source>
        <dbReference type="ARBA" id="ARBA00022801"/>
    </source>
</evidence>
<sequence length="347" mass="39638">MPRKSRSVNEKGESSTNTHTRKPTKIIEVDVNEDFEVFIKDFRERLGELGGRIKYGEKYLMPAAPSDLEQSRFLHLKLGVKDGSIHTTQTTIQMRLHDIYVGGFANKVNKWFHLKDHIPTIPNADTLSFSDDYGSLLGKADWRNLMNLLVQDRDTMIKKAMETLAITTEENKANTKYIARSLLTIVVYFCECTRFNSILLFPTMVVQDSEDGESAQAAFMSKRPTWADHEVKNWGNLSNLVKAKDDKDQDVDILNRAMVGYNIIVPRLKDTNAEELVGTVEDINIEDMNLEDTDLNVEDRWKAREQALLKEIVQYQLTTVHDAEQEIGIINQGKAKTNEDARGKKKK</sequence>
<dbReference type="InterPro" id="IPR016138">
    <property type="entry name" value="Ribosome_inactivat_prot_sub1"/>
</dbReference>
<comment type="similarity">
    <text evidence="2">Belongs to the ribosome-inactivating protein family. Type 1 RIP subfamily.</text>
</comment>
<dbReference type="Proteomes" id="UP001632038">
    <property type="component" value="Unassembled WGS sequence"/>
</dbReference>
<dbReference type="PANTHER" id="PTHR33453:SF9">
    <property type="entry name" value="ALBUMIN B-32"/>
    <property type="match status" value="1"/>
</dbReference>
<evidence type="ECO:0000313" key="10">
    <source>
        <dbReference type="EMBL" id="KAL3651146.1"/>
    </source>
</evidence>
<dbReference type="InterPro" id="IPR001574">
    <property type="entry name" value="Ribosome_inactivat_prot"/>
</dbReference>
<dbReference type="EMBL" id="JAVIJP010000007">
    <property type="protein sequence ID" value="KAL3651146.1"/>
    <property type="molecule type" value="Genomic_DNA"/>
</dbReference>
<name>A0ABD3EDQ9_9LAMI</name>
<comment type="caution">
    <text evidence="12">The sequence shown here is derived from an EMBL/GenBank/DDBJ whole genome shotgun (WGS) entry which is preliminary data.</text>
</comment>
<dbReference type="EMBL" id="JAVIJP010000007">
    <property type="protein sequence ID" value="KAL3651162.1"/>
    <property type="molecule type" value="Genomic_DNA"/>
</dbReference>
<proteinExistence type="inferred from homology"/>
<evidence type="ECO:0000256" key="9">
    <source>
        <dbReference type="SAM" id="MobiDB-lite"/>
    </source>
</evidence>
<keyword evidence="7 8" id="KW-0652">Protein synthesis inhibitor</keyword>
<dbReference type="InterPro" id="IPR036041">
    <property type="entry name" value="Ribosome-inact_prot_sf"/>
</dbReference>
<keyword evidence="15" id="KW-1185">Reference proteome</keyword>
<accession>A0ABD3EDQ9</accession>
<dbReference type="GO" id="GO:0006952">
    <property type="term" value="P:defense response"/>
    <property type="evidence" value="ECO:0007669"/>
    <property type="project" value="UniProtKB-KW"/>
</dbReference>
<evidence type="ECO:0000256" key="1">
    <source>
        <dbReference type="ARBA" id="ARBA00000237"/>
    </source>
</evidence>
<evidence type="ECO:0000256" key="4">
    <source>
        <dbReference type="ARBA" id="ARBA00022656"/>
    </source>
</evidence>
<dbReference type="Pfam" id="PF00161">
    <property type="entry name" value="RIP"/>
    <property type="match status" value="1"/>
</dbReference>
<dbReference type="PANTHER" id="PTHR33453">
    <property type="match status" value="1"/>
</dbReference>
<evidence type="ECO:0000256" key="7">
    <source>
        <dbReference type="ARBA" id="ARBA00023193"/>
    </source>
</evidence>
<dbReference type="GO" id="GO:0030598">
    <property type="term" value="F:rRNA N-glycosylase activity"/>
    <property type="evidence" value="ECO:0007669"/>
    <property type="project" value="UniProtKB-EC"/>
</dbReference>
<dbReference type="SUPFAM" id="SSF56371">
    <property type="entry name" value="Ribosome inactivating proteins (RIP)"/>
    <property type="match status" value="1"/>
</dbReference>
<evidence type="ECO:0000256" key="3">
    <source>
        <dbReference type="ARBA" id="ARBA00012001"/>
    </source>
</evidence>
<keyword evidence="6 8" id="KW-0611">Plant defense</keyword>
<dbReference type="Gene3D" id="3.40.420.10">
    <property type="entry name" value="Ricin (A subunit), domain 1"/>
    <property type="match status" value="1"/>
</dbReference>
<evidence type="ECO:0000313" key="13">
    <source>
        <dbReference type="EMBL" id="KAL3651158.1"/>
    </source>
</evidence>